<feature type="transmembrane region" description="Helical" evidence="6">
    <location>
        <begin position="470"/>
        <end position="489"/>
    </location>
</feature>
<reference evidence="8" key="1">
    <citation type="journal article" date="2023" name="Commun. Biol.">
        <title>Genome analysis of Parmales, the sister group of diatoms, reveals the evolutionary specialization of diatoms from phago-mixotrophs to photoautotrophs.</title>
        <authorList>
            <person name="Ban H."/>
            <person name="Sato S."/>
            <person name="Yoshikawa S."/>
            <person name="Yamada K."/>
            <person name="Nakamura Y."/>
            <person name="Ichinomiya M."/>
            <person name="Sato N."/>
            <person name="Blanc-Mathieu R."/>
            <person name="Endo H."/>
            <person name="Kuwata A."/>
            <person name="Ogata H."/>
        </authorList>
    </citation>
    <scope>NUCLEOTIDE SEQUENCE [LARGE SCALE GENOMIC DNA]</scope>
    <source>
        <strain evidence="8">NIES 3700</strain>
    </source>
</reference>
<evidence type="ECO:0000313" key="8">
    <source>
        <dbReference type="Proteomes" id="UP001165122"/>
    </source>
</evidence>
<feature type="transmembrane region" description="Helical" evidence="6">
    <location>
        <begin position="336"/>
        <end position="357"/>
    </location>
</feature>
<evidence type="ECO:0000256" key="1">
    <source>
        <dbReference type="ARBA" id="ARBA00004141"/>
    </source>
</evidence>
<dbReference type="Proteomes" id="UP001165122">
    <property type="component" value="Unassembled WGS sequence"/>
</dbReference>
<accession>A0A9W7AJ46</accession>
<evidence type="ECO:0000256" key="5">
    <source>
        <dbReference type="ARBA" id="ARBA00023136"/>
    </source>
</evidence>
<feature type="transmembrane region" description="Helical" evidence="6">
    <location>
        <begin position="180"/>
        <end position="204"/>
    </location>
</feature>
<proteinExistence type="inferred from homology"/>
<keyword evidence="5 6" id="KW-0472">Membrane</keyword>
<keyword evidence="3 6" id="KW-0812">Transmembrane</keyword>
<comment type="subcellular location">
    <subcellularLocation>
        <location evidence="1">Membrane</location>
        <topology evidence="1">Multi-pass membrane protein</topology>
    </subcellularLocation>
</comment>
<feature type="transmembrane region" description="Helical" evidence="6">
    <location>
        <begin position="439"/>
        <end position="458"/>
    </location>
</feature>
<evidence type="ECO:0000256" key="6">
    <source>
        <dbReference type="SAM" id="Phobius"/>
    </source>
</evidence>
<protein>
    <submittedName>
        <fullName evidence="7">Uncharacterized protein</fullName>
    </submittedName>
</protein>
<sequence length="645" mass="71860">MASLDSMDSDEFDAFSAAFLQKYLNVTYVELELGDVEAKKRIANRRGSMAGGLDPDQARANIENLHVAVLKVLGWAGADKDNIEELAEQFDSVVANYVDLVEAISAWFDKSVPTQGMTEEQKEGFKLFLISVARRNMLAKKMARIGVAWKLVLILGLGYLDLVTDLLVAKSYFDAGDLSTAYATVGFAVLTIVLQGLLTFFNYWKKPRKRDRYGRTLLALFGLGPLMEGASLWKGKEDSDLLVTGPVAYAVMKAIEIAFESIPESIIQIGGLLNANYGDIKKIKIIGVISSVVSGAFIMTDANFGYILSKHLVTPGDPYYGWIAKYGGWEMRRQMLGMYLFNACYFSQFVFAMSLFGEAFGSRKPIFLLLGVEFCIVCTYKGWKGELFGFALVSKPSPFNDYILPFIVWAFEYLLVSAVPMMITAAPCELGPEVFAGTVVWRLLTNTGIVYIALGALAKKEHYLSLTTGMTGYGASLGVVVVGLAMFLMSCDTNFDRSLFWKAKSGKQHVRECWRSETIWTTKRKSKDAEIWGWFAHIHPIFFPFDLLTPWICEELFEKYGNEGVERPEWMNEENNGKFIKRVVEIYIWKGGVVGAKVDVALAKLFGRNGADLEAGVDGKLSFIQSKKSRKGIKVNKVQPEELAV</sequence>
<keyword evidence="8" id="KW-1185">Reference proteome</keyword>
<organism evidence="7 8">
    <name type="scientific">Triparma laevis f. longispina</name>
    <dbReference type="NCBI Taxonomy" id="1714387"/>
    <lineage>
        <taxon>Eukaryota</taxon>
        <taxon>Sar</taxon>
        <taxon>Stramenopiles</taxon>
        <taxon>Ochrophyta</taxon>
        <taxon>Bolidophyceae</taxon>
        <taxon>Parmales</taxon>
        <taxon>Triparmaceae</taxon>
        <taxon>Triparma</taxon>
    </lineage>
</organism>
<dbReference type="AlphaFoldDB" id="A0A9W7AJ46"/>
<evidence type="ECO:0000256" key="4">
    <source>
        <dbReference type="ARBA" id="ARBA00022989"/>
    </source>
</evidence>
<comment type="similarity">
    <text evidence="2">Belongs to the XK family.</text>
</comment>
<dbReference type="EMBL" id="BRXW01000640">
    <property type="protein sequence ID" value="GMH71521.1"/>
    <property type="molecule type" value="Genomic_DNA"/>
</dbReference>
<gene>
    <name evidence="7" type="ORF">TrLO_g9081</name>
</gene>
<keyword evidence="4 6" id="KW-1133">Transmembrane helix</keyword>
<dbReference type="Pfam" id="PF09815">
    <property type="entry name" value="XK-related"/>
    <property type="match status" value="1"/>
</dbReference>
<dbReference type="InterPro" id="IPR018629">
    <property type="entry name" value="XK-rel"/>
</dbReference>
<evidence type="ECO:0000256" key="3">
    <source>
        <dbReference type="ARBA" id="ARBA00022692"/>
    </source>
</evidence>
<comment type="caution">
    <text evidence="7">The sequence shown here is derived from an EMBL/GenBank/DDBJ whole genome shotgun (WGS) entry which is preliminary data.</text>
</comment>
<dbReference type="GO" id="GO:0005886">
    <property type="term" value="C:plasma membrane"/>
    <property type="evidence" value="ECO:0007669"/>
    <property type="project" value="UniProtKB-ARBA"/>
</dbReference>
<feature type="transmembrane region" description="Helical" evidence="6">
    <location>
        <begin position="403"/>
        <end position="427"/>
    </location>
</feature>
<evidence type="ECO:0000313" key="7">
    <source>
        <dbReference type="EMBL" id="GMH71521.1"/>
    </source>
</evidence>
<evidence type="ECO:0000256" key="2">
    <source>
        <dbReference type="ARBA" id="ARBA00008789"/>
    </source>
</evidence>
<feature type="transmembrane region" description="Helical" evidence="6">
    <location>
        <begin position="142"/>
        <end position="160"/>
    </location>
</feature>
<name>A0A9W7AJ46_9STRA</name>